<keyword evidence="2" id="KW-1185">Reference proteome</keyword>
<evidence type="ECO:0000313" key="1">
    <source>
        <dbReference type="EMBL" id="MED6225872.1"/>
    </source>
</evidence>
<dbReference type="Proteomes" id="UP001341840">
    <property type="component" value="Unassembled WGS sequence"/>
</dbReference>
<gene>
    <name evidence="1" type="ORF">PIB30_097837</name>
</gene>
<sequence length="118" mass="13737">MGKAKKCIGSKRFMKRSRKQGKLLVKLLAKLRTQYWNREQFFILSRPSCVRNFHTSVRNFLPETFFELSGQELRTLLQHIKCSFHISRPRPSLFEAQFDLYGGRIAEAQGTLSQLGSN</sequence>
<comment type="caution">
    <text evidence="1">The sequence shown here is derived from an EMBL/GenBank/DDBJ whole genome shotgun (WGS) entry which is preliminary data.</text>
</comment>
<evidence type="ECO:0000313" key="2">
    <source>
        <dbReference type="Proteomes" id="UP001341840"/>
    </source>
</evidence>
<feature type="non-terminal residue" evidence="1">
    <location>
        <position position="118"/>
    </location>
</feature>
<protein>
    <submittedName>
        <fullName evidence="1">Uncharacterized protein</fullName>
    </submittedName>
</protein>
<name>A0ABU6ZV83_9FABA</name>
<accession>A0ABU6ZV83</accession>
<dbReference type="EMBL" id="JASCZI010274301">
    <property type="protein sequence ID" value="MED6225872.1"/>
    <property type="molecule type" value="Genomic_DNA"/>
</dbReference>
<proteinExistence type="predicted"/>
<organism evidence="1 2">
    <name type="scientific">Stylosanthes scabra</name>
    <dbReference type="NCBI Taxonomy" id="79078"/>
    <lineage>
        <taxon>Eukaryota</taxon>
        <taxon>Viridiplantae</taxon>
        <taxon>Streptophyta</taxon>
        <taxon>Embryophyta</taxon>
        <taxon>Tracheophyta</taxon>
        <taxon>Spermatophyta</taxon>
        <taxon>Magnoliopsida</taxon>
        <taxon>eudicotyledons</taxon>
        <taxon>Gunneridae</taxon>
        <taxon>Pentapetalae</taxon>
        <taxon>rosids</taxon>
        <taxon>fabids</taxon>
        <taxon>Fabales</taxon>
        <taxon>Fabaceae</taxon>
        <taxon>Papilionoideae</taxon>
        <taxon>50 kb inversion clade</taxon>
        <taxon>dalbergioids sensu lato</taxon>
        <taxon>Dalbergieae</taxon>
        <taxon>Pterocarpus clade</taxon>
        <taxon>Stylosanthes</taxon>
    </lineage>
</organism>
<reference evidence="1 2" key="1">
    <citation type="journal article" date="2023" name="Plants (Basel)">
        <title>Bridging the Gap: Combining Genomics and Transcriptomics Approaches to Understand Stylosanthes scabra, an Orphan Legume from the Brazilian Caatinga.</title>
        <authorList>
            <person name="Ferreira-Neto J.R.C."/>
            <person name="da Silva M.D."/>
            <person name="Binneck E."/>
            <person name="de Melo N.F."/>
            <person name="da Silva R.H."/>
            <person name="de Melo A.L.T.M."/>
            <person name="Pandolfi V."/>
            <person name="Bustamante F.O."/>
            <person name="Brasileiro-Vidal A.C."/>
            <person name="Benko-Iseppon A.M."/>
        </authorList>
    </citation>
    <scope>NUCLEOTIDE SEQUENCE [LARGE SCALE GENOMIC DNA]</scope>
    <source>
        <tissue evidence="1">Leaves</tissue>
    </source>
</reference>